<keyword evidence="3" id="KW-0378">Hydrolase</keyword>
<dbReference type="EMBL" id="AMXF01000100">
    <property type="protein sequence ID" value="ENO96535.1"/>
    <property type="molecule type" value="Genomic_DNA"/>
</dbReference>
<dbReference type="PIRSF" id="PIRSF016557">
    <property type="entry name" value="Caps_synth_CpsB"/>
    <property type="match status" value="1"/>
</dbReference>
<reference evidence="5 6" key="1">
    <citation type="submission" date="2012-09" db="EMBL/GenBank/DDBJ databases">
        <title>Draft Genome Sequences of 6 Strains from Genus Thauera.</title>
        <authorList>
            <person name="Liu B."/>
            <person name="Shapleigh J.P."/>
            <person name="Frostegard A.H."/>
        </authorList>
    </citation>
    <scope>NUCLEOTIDE SEQUENCE [LARGE SCALE GENOMIC DNA]</scope>
    <source>
        <strain evidence="5 6">B4P</strain>
    </source>
</reference>
<evidence type="ECO:0000256" key="1">
    <source>
        <dbReference type="ARBA" id="ARBA00005750"/>
    </source>
</evidence>
<comment type="catalytic activity">
    <reaction evidence="4">
        <text>O-phospho-L-tyrosyl-[protein] + H2O = L-tyrosyl-[protein] + phosphate</text>
        <dbReference type="Rhea" id="RHEA:10684"/>
        <dbReference type="Rhea" id="RHEA-COMP:10136"/>
        <dbReference type="Rhea" id="RHEA-COMP:20101"/>
        <dbReference type="ChEBI" id="CHEBI:15377"/>
        <dbReference type="ChEBI" id="CHEBI:43474"/>
        <dbReference type="ChEBI" id="CHEBI:46858"/>
        <dbReference type="ChEBI" id="CHEBI:61978"/>
        <dbReference type="EC" id="3.1.3.48"/>
    </reaction>
</comment>
<protein>
    <recommendedName>
        <fullName evidence="2">protein-tyrosine-phosphatase</fullName>
        <ecNumber evidence="2">3.1.3.48</ecNumber>
    </recommendedName>
</protein>
<dbReference type="InterPro" id="IPR016195">
    <property type="entry name" value="Pol/histidinol_Pase-like"/>
</dbReference>
<evidence type="ECO:0000313" key="6">
    <source>
        <dbReference type="Proteomes" id="UP000013047"/>
    </source>
</evidence>
<dbReference type="Proteomes" id="UP000013047">
    <property type="component" value="Unassembled WGS sequence"/>
</dbReference>
<comment type="similarity">
    <text evidence="1">Belongs to the metallo-dependent hydrolases superfamily. CpsB/CapC family.</text>
</comment>
<dbReference type="SUPFAM" id="SSF89550">
    <property type="entry name" value="PHP domain-like"/>
    <property type="match status" value="1"/>
</dbReference>
<dbReference type="Gene3D" id="3.20.20.140">
    <property type="entry name" value="Metal-dependent hydrolases"/>
    <property type="match status" value="1"/>
</dbReference>
<name>N6YY70_9RHOO</name>
<sequence>MVDLHSHVLPGIDDGAPDLNVALELARAAIANGITHIVCTPHIHPGRYDNSPEIINSAHRKLLHAIADEQLALEIAAAAEVRFGIELIDAAQQGTLPFLGQWHEKPVLLLEFPPGEIPYGAERLTEWLVSRGIVPMIAHPERNKAVLRNPARLKPFLQQGCMLQVTAGSVAGRFGRPCQDLSNQLLTAEVVTVLATDTHNLDHRPPDLYEGMACAAAVVGDAMARRLVEENPWEIAQFHFCAPAQSRSCAAT</sequence>
<dbReference type="EC" id="3.1.3.48" evidence="2"/>
<dbReference type="InterPro" id="IPR016667">
    <property type="entry name" value="Caps_polysacc_synth_CpsB/CapC"/>
</dbReference>
<evidence type="ECO:0000256" key="4">
    <source>
        <dbReference type="ARBA" id="ARBA00051722"/>
    </source>
</evidence>
<dbReference type="RefSeq" id="WP_004365315.1">
    <property type="nucleotide sequence ID" value="NZ_AMXF01000100.1"/>
</dbReference>
<dbReference type="Pfam" id="PF19567">
    <property type="entry name" value="CpsB_CapC"/>
    <property type="match status" value="1"/>
</dbReference>
<evidence type="ECO:0000313" key="5">
    <source>
        <dbReference type="EMBL" id="ENO96535.1"/>
    </source>
</evidence>
<comment type="caution">
    <text evidence="5">The sequence shown here is derived from an EMBL/GenBank/DDBJ whole genome shotgun (WGS) entry which is preliminary data.</text>
</comment>
<accession>N6YY70</accession>
<dbReference type="PANTHER" id="PTHR39181">
    <property type="entry name" value="TYROSINE-PROTEIN PHOSPHATASE YWQE"/>
    <property type="match status" value="1"/>
</dbReference>
<dbReference type="AlphaFoldDB" id="N6YY70"/>
<evidence type="ECO:0000256" key="2">
    <source>
        <dbReference type="ARBA" id="ARBA00013064"/>
    </source>
</evidence>
<dbReference type="OrthoDB" id="9788539at2"/>
<dbReference type="PANTHER" id="PTHR39181:SF1">
    <property type="entry name" value="TYROSINE-PROTEIN PHOSPHATASE YWQE"/>
    <property type="match status" value="1"/>
</dbReference>
<keyword evidence="6" id="KW-1185">Reference proteome</keyword>
<gene>
    <name evidence="5" type="ORF">C667_13435</name>
</gene>
<organism evidence="5 6">
    <name type="scientific">Thauera phenylacetica B4P</name>
    <dbReference type="NCBI Taxonomy" id="1234382"/>
    <lineage>
        <taxon>Bacteria</taxon>
        <taxon>Pseudomonadati</taxon>
        <taxon>Pseudomonadota</taxon>
        <taxon>Betaproteobacteria</taxon>
        <taxon>Rhodocyclales</taxon>
        <taxon>Zoogloeaceae</taxon>
        <taxon>Thauera</taxon>
    </lineage>
</organism>
<proteinExistence type="inferred from homology"/>
<dbReference type="GO" id="GO:0030145">
    <property type="term" value="F:manganese ion binding"/>
    <property type="evidence" value="ECO:0007669"/>
    <property type="project" value="InterPro"/>
</dbReference>
<evidence type="ECO:0000256" key="3">
    <source>
        <dbReference type="ARBA" id="ARBA00022801"/>
    </source>
</evidence>
<dbReference type="GO" id="GO:0004725">
    <property type="term" value="F:protein tyrosine phosphatase activity"/>
    <property type="evidence" value="ECO:0007669"/>
    <property type="project" value="UniProtKB-EC"/>
</dbReference>